<comment type="caution">
    <text evidence="4">The sequence shown here is derived from an EMBL/GenBank/DDBJ whole genome shotgun (WGS) entry which is preliminary data.</text>
</comment>
<keyword evidence="5" id="KW-1185">Reference proteome</keyword>
<dbReference type="GO" id="GO:0051287">
    <property type="term" value="F:NAD binding"/>
    <property type="evidence" value="ECO:0007669"/>
    <property type="project" value="TreeGrafter"/>
</dbReference>
<evidence type="ECO:0000259" key="3">
    <source>
        <dbReference type="Pfam" id="PF18290"/>
    </source>
</evidence>
<dbReference type="PANTHER" id="PTHR13994">
    <property type="entry name" value="NUDIX HYDROLASE RELATED"/>
    <property type="match status" value="1"/>
</dbReference>
<comment type="similarity">
    <text evidence="1">Belongs to the Nudix hydrolase family.</text>
</comment>
<reference evidence="4 5" key="1">
    <citation type="journal article" date="2017" name="Mol. Plant">
        <title>The Genome of Medicinal Plant Macleaya cordata Provides New Insights into Benzylisoquinoline Alkaloids Metabolism.</title>
        <authorList>
            <person name="Liu X."/>
            <person name="Liu Y."/>
            <person name="Huang P."/>
            <person name="Ma Y."/>
            <person name="Qing Z."/>
            <person name="Tang Q."/>
            <person name="Cao H."/>
            <person name="Cheng P."/>
            <person name="Zheng Y."/>
            <person name="Yuan Z."/>
            <person name="Zhou Y."/>
            <person name="Liu J."/>
            <person name="Tang Z."/>
            <person name="Zhuo Y."/>
            <person name="Zhang Y."/>
            <person name="Yu L."/>
            <person name="Huang J."/>
            <person name="Yang P."/>
            <person name="Peng Q."/>
            <person name="Zhang J."/>
            <person name="Jiang W."/>
            <person name="Zhang Z."/>
            <person name="Lin K."/>
            <person name="Ro D.K."/>
            <person name="Chen X."/>
            <person name="Xiong X."/>
            <person name="Shang Y."/>
            <person name="Huang S."/>
            <person name="Zeng J."/>
        </authorList>
    </citation>
    <scope>NUCLEOTIDE SEQUENCE [LARGE SCALE GENOMIC DNA]</scope>
    <source>
        <strain evidence="5">cv. BLH2017</strain>
        <tissue evidence="4">Root</tissue>
    </source>
</reference>
<protein>
    <recommendedName>
        <fullName evidence="3">Pre-nudix hydrolase domain-containing protein</fullName>
    </recommendedName>
</protein>
<keyword evidence="2" id="KW-0378">Hydrolase</keyword>
<dbReference type="EMBL" id="MVGT01003365">
    <property type="protein sequence ID" value="OVA04150.1"/>
    <property type="molecule type" value="Genomic_DNA"/>
</dbReference>
<dbReference type="Pfam" id="PF18290">
    <property type="entry name" value="Nudix_hydro"/>
    <property type="match status" value="1"/>
</dbReference>
<dbReference type="PANTHER" id="PTHR13994:SF29">
    <property type="entry name" value="NUDIX HYDROLASE 2"/>
    <property type="match status" value="1"/>
</dbReference>
<proteinExistence type="inferred from homology"/>
<dbReference type="InParanoid" id="A0A200Q100"/>
<dbReference type="GO" id="GO:0047631">
    <property type="term" value="F:ADP-ribose diphosphatase activity"/>
    <property type="evidence" value="ECO:0007669"/>
    <property type="project" value="TreeGrafter"/>
</dbReference>
<feature type="domain" description="Pre-nudix hydrolase" evidence="3">
    <location>
        <begin position="25"/>
        <end position="62"/>
    </location>
</feature>
<dbReference type="STRING" id="56857.A0A200Q100"/>
<evidence type="ECO:0000313" key="5">
    <source>
        <dbReference type="Proteomes" id="UP000195402"/>
    </source>
</evidence>
<dbReference type="InterPro" id="IPR040618">
    <property type="entry name" value="Pre-Nudix"/>
</dbReference>
<dbReference type="InterPro" id="IPR003293">
    <property type="entry name" value="Nudix_hydrolase6-like"/>
</dbReference>
<sequence length="71" mass="7649">MSVSVSSTSVEQVVTANGVEPIELLTASNDDFDGVIIDMKNPVDSEIFVSSLRTSISHWRQQVAIPSTPSE</sequence>
<evidence type="ECO:0000313" key="4">
    <source>
        <dbReference type="EMBL" id="OVA04150.1"/>
    </source>
</evidence>
<evidence type="ECO:0000256" key="1">
    <source>
        <dbReference type="ARBA" id="ARBA00005582"/>
    </source>
</evidence>
<name>A0A200Q100_MACCD</name>
<organism evidence="4 5">
    <name type="scientific">Macleaya cordata</name>
    <name type="common">Five-seeded plume-poppy</name>
    <name type="synonym">Bocconia cordata</name>
    <dbReference type="NCBI Taxonomy" id="56857"/>
    <lineage>
        <taxon>Eukaryota</taxon>
        <taxon>Viridiplantae</taxon>
        <taxon>Streptophyta</taxon>
        <taxon>Embryophyta</taxon>
        <taxon>Tracheophyta</taxon>
        <taxon>Spermatophyta</taxon>
        <taxon>Magnoliopsida</taxon>
        <taxon>Ranunculales</taxon>
        <taxon>Papaveraceae</taxon>
        <taxon>Papaveroideae</taxon>
        <taxon>Macleaya</taxon>
    </lineage>
</organism>
<accession>A0A200Q100</accession>
<dbReference type="OrthoDB" id="1938016at2759"/>
<evidence type="ECO:0000256" key="2">
    <source>
        <dbReference type="ARBA" id="ARBA00022801"/>
    </source>
</evidence>
<gene>
    <name evidence="4" type="ORF">BVC80_2083g1</name>
</gene>
<dbReference type="AlphaFoldDB" id="A0A200Q100"/>
<dbReference type="Proteomes" id="UP000195402">
    <property type="component" value="Unassembled WGS sequence"/>
</dbReference>
<dbReference type="GO" id="GO:0035529">
    <property type="term" value="F:NADH pyrophosphatase activity"/>
    <property type="evidence" value="ECO:0007669"/>
    <property type="project" value="TreeGrafter"/>
</dbReference>
<dbReference type="Gene3D" id="3.40.630.30">
    <property type="match status" value="1"/>
</dbReference>